<protein>
    <submittedName>
        <fullName evidence="2">Uncharacterized protein</fullName>
    </submittedName>
</protein>
<feature type="transmembrane region" description="Helical" evidence="1">
    <location>
        <begin position="21"/>
        <end position="42"/>
    </location>
</feature>
<keyword evidence="3" id="KW-1185">Reference proteome</keyword>
<keyword evidence="1" id="KW-0812">Transmembrane</keyword>
<dbReference type="InterPro" id="IPR045749">
    <property type="entry name" value="DUF6090"/>
</dbReference>
<dbReference type="RefSeq" id="WP_185790223.1">
    <property type="nucleotide sequence ID" value="NZ_JACLCP010000005.1"/>
</dbReference>
<comment type="caution">
    <text evidence="2">The sequence shown here is derived from an EMBL/GenBank/DDBJ whole genome shotgun (WGS) entry which is preliminary data.</text>
</comment>
<dbReference type="AlphaFoldDB" id="A0A842ITL7"/>
<accession>A0A842ITL7</accession>
<sequence length="265" mass="31022">MIKFFRQIRYDLMKQNKTRKYFKYAIGEIILVVIGILIALQINNWNEKRKERAQEQDLLVQLQSEFNSNLKQLDEKITIRRNMYNSSLKLLHYIDNPVGIHNDSILKHLVQTTLSPTFDPISTDFIGTGRIQLLQNNRLKELLTRWSSEIVAVTEEEIQWLDYSQKHYTPFLLEHTSLRNVLNSYWENNTTDAFNLDKGKTIQVNLKKSKTEFDESKVIHNPKLEDHMAFCASLAIIGNSQSTSLRQRIVEILELIGQDLKPTDD</sequence>
<proteinExistence type="predicted"/>
<reference evidence="2" key="1">
    <citation type="submission" date="2020-08" db="EMBL/GenBank/DDBJ databases">
        <title>Winogradskyella ouciana sp. nov., isolated from the hadal seawater of the Mariana Trench.</title>
        <authorList>
            <person name="He X."/>
        </authorList>
    </citation>
    <scope>NUCLEOTIDE SEQUENCE [LARGE SCALE GENOMIC DNA]</scope>
    <source>
        <strain evidence="2">KCTC 52348</strain>
    </source>
</reference>
<keyword evidence="1" id="KW-0472">Membrane</keyword>
<organism evidence="2 3">
    <name type="scientific">Winogradskyella flava</name>
    <dbReference type="NCBI Taxonomy" id="1884876"/>
    <lineage>
        <taxon>Bacteria</taxon>
        <taxon>Pseudomonadati</taxon>
        <taxon>Bacteroidota</taxon>
        <taxon>Flavobacteriia</taxon>
        <taxon>Flavobacteriales</taxon>
        <taxon>Flavobacteriaceae</taxon>
        <taxon>Winogradskyella</taxon>
    </lineage>
</organism>
<gene>
    <name evidence="2" type="ORF">H7F21_14840</name>
</gene>
<keyword evidence="1" id="KW-1133">Transmembrane helix</keyword>
<dbReference type="Proteomes" id="UP000533900">
    <property type="component" value="Unassembled WGS sequence"/>
</dbReference>
<dbReference type="EMBL" id="JACLCP010000005">
    <property type="protein sequence ID" value="MBC2846380.1"/>
    <property type="molecule type" value="Genomic_DNA"/>
</dbReference>
<evidence type="ECO:0000313" key="2">
    <source>
        <dbReference type="EMBL" id="MBC2846380.1"/>
    </source>
</evidence>
<dbReference type="Pfam" id="PF19578">
    <property type="entry name" value="DUF6090"/>
    <property type="match status" value="1"/>
</dbReference>
<evidence type="ECO:0000256" key="1">
    <source>
        <dbReference type="SAM" id="Phobius"/>
    </source>
</evidence>
<name>A0A842ITL7_9FLAO</name>
<evidence type="ECO:0000313" key="3">
    <source>
        <dbReference type="Proteomes" id="UP000533900"/>
    </source>
</evidence>